<gene>
    <name evidence="2" type="ORF">ORY91_001021</name>
    <name evidence="3" type="ORF">V9W64_08725</name>
</gene>
<evidence type="ECO:0000313" key="2">
    <source>
        <dbReference type="EMBL" id="MDD9327615.1"/>
    </source>
</evidence>
<dbReference type="GO" id="GO:0000455">
    <property type="term" value="P:enzyme-directed rRNA pseudouridine synthesis"/>
    <property type="evidence" value="ECO:0007669"/>
    <property type="project" value="TreeGrafter"/>
</dbReference>
<dbReference type="EMBL" id="JAPQFL010000002">
    <property type="protein sequence ID" value="MDD9327615.1"/>
    <property type="molecule type" value="Genomic_DNA"/>
</dbReference>
<dbReference type="InterPro" id="IPR006145">
    <property type="entry name" value="PsdUridine_synth_RsuA/RluA"/>
</dbReference>
<dbReference type="GO" id="GO:0009982">
    <property type="term" value="F:pseudouridine synthase activity"/>
    <property type="evidence" value="ECO:0007669"/>
    <property type="project" value="InterPro"/>
</dbReference>
<evidence type="ECO:0000313" key="3">
    <source>
        <dbReference type="EMBL" id="WWY02772.1"/>
    </source>
</evidence>
<dbReference type="SUPFAM" id="SSF55120">
    <property type="entry name" value="Pseudouridine synthase"/>
    <property type="match status" value="1"/>
</dbReference>
<dbReference type="Proteomes" id="UP001149607">
    <property type="component" value="Chromosome"/>
</dbReference>
<dbReference type="PANTHER" id="PTHR21600:SF84">
    <property type="entry name" value="PSEUDOURIDINE SYNTHASE RSUA_RLUA-LIKE DOMAIN-CONTAINING PROTEIN"/>
    <property type="match status" value="1"/>
</dbReference>
<dbReference type="Gene3D" id="3.30.2350.10">
    <property type="entry name" value="Pseudouridine synthase"/>
    <property type="match status" value="1"/>
</dbReference>
<accession>A0A9X4E2Q2</accession>
<sequence length="315" mass="35193">MKKTPPLPPLNGIHPSYLHLPHRPPAPAPLLLDYLCHKFPFIGRDTWAARLDSGFVAGSDGRPLNRHTPFLPGQTIYYYRDTGGTEPRVPFDIDILHIDGHLIAVDKPPFLPVTPGGRFLHETVLTRLRRHPDLQHLDTAAISPLHRLDKDTGGVMLFSRNPSARGAYQRLFQERAVAKTYQAIAPVRPDLAFPCDIRSRLVRGEAFFLTQTVAGEPNAHTRIELIETANGFGRYRLMPVSGKKHQLRVHMASLGIPILNDRLYPEAQPDGPDDFAKPLQLLALSIAFTDPFSGQNRRFDSRRSLALPTGTQQAV</sequence>
<organism evidence="2">
    <name type="scientific">Neisseria leonii</name>
    <dbReference type="NCBI Taxonomy" id="2995413"/>
    <lineage>
        <taxon>Bacteria</taxon>
        <taxon>Pseudomonadati</taxon>
        <taxon>Pseudomonadota</taxon>
        <taxon>Betaproteobacteria</taxon>
        <taxon>Neisseriales</taxon>
        <taxon>Neisseriaceae</taxon>
        <taxon>Neisseria</taxon>
    </lineage>
</organism>
<dbReference type="Pfam" id="PF00849">
    <property type="entry name" value="PseudoU_synth_2"/>
    <property type="match status" value="1"/>
</dbReference>
<dbReference type="InterPro" id="IPR050188">
    <property type="entry name" value="RluA_PseudoU_synthase"/>
</dbReference>
<reference evidence="3" key="2">
    <citation type="submission" date="2024-02" db="EMBL/GenBank/DDBJ databases">
        <title>Neisseria leonii sp. nov.</title>
        <authorList>
            <person name="Boutroux M."/>
            <person name="Favre-Rochex S."/>
            <person name="Gorgette O."/>
            <person name="Touak G."/>
            <person name="Muhle E."/>
            <person name="Chesneau O."/>
            <person name="Clermont D."/>
            <person name="Rahi P."/>
        </authorList>
    </citation>
    <scope>NUCLEOTIDE SEQUENCE</scope>
    <source>
        <strain evidence="3">51.81</strain>
    </source>
</reference>
<name>A0A9X4E2Q2_9NEIS</name>
<dbReference type="GO" id="GO:0003723">
    <property type="term" value="F:RNA binding"/>
    <property type="evidence" value="ECO:0007669"/>
    <property type="project" value="InterPro"/>
</dbReference>
<feature type="domain" description="Pseudouridine synthase RsuA/RluA-like" evidence="1">
    <location>
        <begin position="101"/>
        <end position="253"/>
    </location>
</feature>
<dbReference type="EMBL" id="CP146598">
    <property type="protein sequence ID" value="WWY02772.1"/>
    <property type="molecule type" value="Genomic_DNA"/>
</dbReference>
<evidence type="ECO:0000259" key="1">
    <source>
        <dbReference type="Pfam" id="PF00849"/>
    </source>
</evidence>
<dbReference type="InterPro" id="IPR020103">
    <property type="entry name" value="PsdUridine_synth_cat_dom_sf"/>
</dbReference>
<keyword evidence="4" id="KW-1185">Reference proteome</keyword>
<protein>
    <submittedName>
        <fullName evidence="2">Pseudouridine synthase</fullName>
    </submittedName>
</protein>
<dbReference type="RefSeq" id="WP_274584850.1">
    <property type="nucleotide sequence ID" value="NZ_CP146598.1"/>
</dbReference>
<dbReference type="PANTHER" id="PTHR21600">
    <property type="entry name" value="MITOCHONDRIAL RNA PSEUDOURIDINE SYNTHASE"/>
    <property type="match status" value="1"/>
</dbReference>
<evidence type="ECO:0000313" key="4">
    <source>
        <dbReference type="Proteomes" id="UP001149607"/>
    </source>
</evidence>
<dbReference type="GO" id="GO:0140098">
    <property type="term" value="F:catalytic activity, acting on RNA"/>
    <property type="evidence" value="ECO:0007669"/>
    <property type="project" value="UniProtKB-ARBA"/>
</dbReference>
<reference evidence="2" key="1">
    <citation type="submission" date="2022-10" db="EMBL/GenBank/DDBJ databases">
        <authorList>
            <person name="Boutroux M."/>
        </authorList>
    </citation>
    <scope>NUCLEOTIDE SEQUENCE</scope>
    <source>
        <strain evidence="2">51.81</strain>
    </source>
</reference>
<dbReference type="AlphaFoldDB" id="A0A9X4E2Q2"/>
<proteinExistence type="predicted"/>